<evidence type="ECO:0000313" key="3">
    <source>
        <dbReference type="Proteomes" id="UP000242146"/>
    </source>
</evidence>
<dbReference type="Proteomes" id="UP000242146">
    <property type="component" value="Unassembled WGS sequence"/>
</dbReference>
<keyword evidence="1" id="KW-0732">Signal</keyword>
<evidence type="ECO:0000256" key="1">
    <source>
        <dbReference type="SAM" id="SignalP"/>
    </source>
</evidence>
<organism evidence="2 3">
    <name type="scientific">Hesseltinella vesiculosa</name>
    <dbReference type="NCBI Taxonomy" id="101127"/>
    <lineage>
        <taxon>Eukaryota</taxon>
        <taxon>Fungi</taxon>
        <taxon>Fungi incertae sedis</taxon>
        <taxon>Mucoromycota</taxon>
        <taxon>Mucoromycotina</taxon>
        <taxon>Mucoromycetes</taxon>
        <taxon>Mucorales</taxon>
        <taxon>Cunninghamellaceae</taxon>
        <taxon>Hesseltinella</taxon>
    </lineage>
</organism>
<proteinExistence type="predicted"/>
<name>A0A1X2GMH9_9FUNG</name>
<accession>A0A1X2GMH9</accession>
<keyword evidence="3" id="KW-1185">Reference proteome</keyword>
<dbReference type="AlphaFoldDB" id="A0A1X2GMH9"/>
<sequence>MKLATLCLSVLTFTLAAAQWDDGFGGDDLEGPTANTGASCNSVLDCTGVWDYCIDGICQPKQAGKDCVAEGQMPTSNVGPGSCCPPLATTLGKVCTFYDGTTCNNDAICTERSGMNSQCCNAGSSNSFCRPVGQGCS</sequence>
<comment type="caution">
    <text evidence="2">The sequence shown here is derived from an EMBL/GenBank/DDBJ whole genome shotgun (WGS) entry which is preliminary data.</text>
</comment>
<dbReference type="EMBL" id="MCGT01000008">
    <property type="protein sequence ID" value="ORX57374.1"/>
    <property type="molecule type" value="Genomic_DNA"/>
</dbReference>
<gene>
    <name evidence="2" type="ORF">DM01DRAFT_1372410</name>
</gene>
<feature type="chain" id="PRO_5012733260" evidence="1">
    <location>
        <begin position="19"/>
        <end position="137"/>
    </location>
</feature>
<feature type="signal peptide" evidence="1">
    <location>
        <begin position="1"/>
        <end position="18"/>
    </location>
</feature>
<evidence type="ECO:0000313" key="2">
    <source>
        <dbReference type="EMBL" id="ORX57374.1"/>
    </source>
</evidence>
<protein>
    <submittedName>
        <fullName evidence="2">Uncharacterized protein</fullName>
    </submittedName>
</protein>
<reference evidence="2 3" key="1">
    <citation type="submission" date="2016-07" db="EMBL/GenBank/DDBJ databases">
        <title>Pervasive Adenine N6-methylation of Active Genes in Fungi.</title>
        <authorList>
            <consortium name="DOE Joint Genome Institute"/>
            <person name="Mondo S.J."/>
            <person name="Dannebaum R.O."/>
            <person name="Kuo R.C."/>
            <person name="Labutti K."/>
            <person name="Haridas S."/>
            <person name="Kuo A."/>
            <person name="Salamov A."/>
            <person name="Ahrendt S.R."/>
            <person name="Lipzen A."/>
            <person name="Sullivan W."/>
            <person name="Andreopoulos W.B."/>
            <person name="Clum A."/>
            <person name="Lindquist E."/>
            <person name="Daum C."/>
            <person name="Ramamoorthy G.K."/>
            <person name="Gryganskyi A."/>
            <person name="Culley D."/>
            <person name="Magnuson J.K."/>
            <person name="James T.Y."/>
            <person name="O'Malley M.A."/>
            <person name="Stajich J.E."/>
            <person name="Spatafora J.W."/>
            <person name="Visel A."/>
            <person name="Grigoriev I.V."/>
        </authorList>
    </citation>
    <scope>NUCLEOTIDE SEQUENCE [LARGE SCALE GENOMIC DNA]</scope>
    <source>
        <strain evidence="2 3">NRRL 3301</strain>
    </source>
</reference>